<dbReference type="Proteomes" id="UP001302274">
    <property type="component" value="Unassembled WGS sequence"/>
</dbReference>
<gene>
    <name evidence="1" type="ORF">SHI21_14655</name>
</gene>
<evidence type="ECO:0000313" key="1">
    <source>
        <dbReference type="EMBL" id="MEA9357465.1"/>
    </source>
</evidence>
<organism evidence="1 2">
    <name type="scientific">Bacteriovorax antarcticus</name>
    <dbReference type="NCBI Taxonomy" id="3088717"/>
    <lineage>
        <taxon>Bacteria</taxon>
        <taxon>Pseudomonadati</taxon>
        <taxon>Bdellovibrionota</taxon>
        <taxon>Bacteriovoracia</taxon>
        <taxon>Bacteriovoracales</taxon>
        <taxon>Bacteriovoracaceae</taxon>
        <taxon>Bacteriovorax</taxon>
    </lineage>
</organism>
<dbReference type="EMBL" id="JAYGJQ010000002">
    <property type="protein sequence ID" value="MEA9357465.1"/>
    <property type="molecule type" value="Genomic_DNA"/>
</dbReference>
<dbReference type="RefSeq" id="WP_323577480.1">
    <property type="nucleotide sequence ID" value="NZ_JAYGJQ010000002.1"/>
</dbReference>
<name>A0ABU5W0W4_9BACT</name>
<sequence length="88" mass="10240">MYTSKQQAINHYLETMTDDINHTLNKVDDVVWVNADRMMAVLNEHALLKEAVSVKLPPAIEADWDTNDTKEFDRLLHKILFEEHAPLH</sequence>
<proteinExistence type="predicted"/>
<protein>
    <submittedName>
        <fullName evidence="1">Uncharacterized protein</fullName>
    </submittedName>
</protein>
<keyword evidence="2" id="KW-1185">Reference proteome</keyword>
<accession>A0ABU5W0W4</accession>
<evidence type="ECO:0000313" key="2">
    <source>
        <dbReference type="Proteomes" id="UP001302274"/>
    </source>
</evidence>
<reference evidence="1 2" key="1">
    <citation type="submission" date="2023-11" db="EMBL/GenBank/DDBJ databases">
        <title>A Novel Polar Bacteriovorax (B. antarcticus) Isolated from the Biocrust in Antarctica.</title>
        <authorList>
            <person name="Mun W."/>
            <person name="Choi S.Y."/>
            <person name="Mitchell R.J."/>
        </authorList>
    </citation>
    <scope>NUCLEOTIDE SEQUENCE [LARGE SCALE GENOMIC DNA]</scope>
    <source>
        <strain evidence="1 2">PP10</strain>
    </source>
</reference>
<comment type="caution">
    <text evidence="1">The sequence shown here is derived from an EMBL/GenBank/DDBJ whole genome shotgun (WGS) entry which is preliminary data.</text>
</comment>